<dbReference type="GO" id="GO:0045490">
    <property type="term" value="P:pectin catabolic process"/>
    <property type="evidence" value="ECO:0007669"/>
    <property type="project" value="TreeGrafter"/>
</dbReference>
<dbReference type="eggNOG" id="COG3867">
    <property type="taxonomic scope" value="Bacteria"/>
</dbReference>
<keyword evidence="4 6" id="KW-0378">Hydrolase</keyword>
<reference evidence="7 8" key="2">
    <citation type="submission" date="2008-04" db="EMBL/GenBank/DDBJ databases">
        <authorList>
            <person name="Fulton L."/>
            <person name="Clifton S."/>
            <person name="Fulton B."/>
            <person name="Xu J."/>
            <person name="Minx P."/>
            <person name="Pepin K.H."/>
            <person name="Johnson M."/>
            <person name="Thiruvilangam P."/>
            <person name="Bhonagiri V."/>
            <person name="Nash W.E."/>
            <person name="Mardis E.R."/>
            <person name="Wilson R.K."/>
        </authorList>
    </citation>
    <scope>NUCLEOTIDE SEQUENCE [LARGE SCALE GENOMIC DNA]</scope>
    <source>
        <strain evidence="7 8">DSM 17393</strain>
    </source>
</reference>
<evidence type="ECO:0000256" key="5">
    <source>
        <dbReference type="ARBA" id="ARBA00023295"/>
    </source>
</evidence>
<evidence type="ECO:0000256" key="6">
    <source>
        <dbReference type="RuleBase" id="RU361192"/>
    </source>
</evidence>
<comment type="similarity">
    <text evidence="2 6">Belongs to the glycosyl hydrolase 53 family.</text>
</comment>
<dbReference type="Gene3D" id="3.20.20.80">
    <property type="entry name" value="Glycosidases"/>
    <property type="match status" value="1"/>
</dbReference>
<dbReference type="Proteomes" id="UP000004596">
    <property type="component" value="Unassembled WGS sequence"/>
</dbReference>
<dbReference type="EMBL" id="ABJL02000008">
    <property type="protein sequence ID" value="EDV03999.1"/>
    <property type="molecule type" value="Genomic_DNA"/>
</dbReference>
<dbReference type="AlphaFoldDB" id="B3CI40"/>
<dbReference type="Pfam" id="PF07745">
    <property type="entry name" value="Glyco_hydro_53"/>
    <property type="match status" value="1"/>
</dbReference>
<evidence type="ECO:0000313" key="8">
    <source>
        <dbReference type="Proteomes" id="UP000004596"/>
    </source>
</evidence>
<dbReference type="InterPro" id="IPR017853">
    <property type="entry name" value="GH"/>
</dbReference>
<reference evidence="7 8" key="1">
    <citation type="submission" date="2008-04" db="EMBL/GenBank/DDBJ databases">
        <title>Draft genome sequence of Bacteroides intestinalis (DSM 17393).</title>
        <authorList>
            <person name="Sudarsanam P."/>
            <person name="Ley R."/>
            <person name="Guruge J."/>
            <person name="Turnbaugh P.J."/>
            <person name="Mahowald M."/>
            <person name="Liep D."/>
            <person name="Gordon J."/>
        </authorList>
    </citation>
    <scope>NUCLEOTIDE SEQUENCE [LARGE SCALE GENOMIC DNA]</scope>
    <source>
        <strain evidence="7 8">DSM 17393</strain>
    </source>
</reference>
<dbReference type="EC" id="3.2.1.89" evidence="3 6"/>
<dbReference type="InterPro" id="IPR011683">
    <property type="entry name" value="Glyco_hydro_53"/>
</dbReference>
<evidence type="ECO:0000256" key="2">
    <source>
        <dbReference type="ARBA" id="ARBA00010687"/>
    </source>
</evidence>
<organism evidence="7 8">
    <name type="scientific">Bacteroides intestinalis DSM 17393</name>
    <dbReference type="NCBI Taxonomy" id="471870"/>
    <lineage>
        <taxon>Bacteria</taxon>
        <taxon>Pseudomonadati</taxon>
        <taxon>Bacteroidota</taxon>
        <taxon>Bacteroidia</taxon>
        <taxon>Bacteroidales</taxon>
        <taxon>Bacteroidaceae</taxon>
        <taxon>Bacteroides</taxon>
    </lineage>
</organism>
<gene>
    <name evidence="7" type="ORF">BACINT_03126</name>
</gene>
<proteinExistence type="inferred from homology"/>
<comment type="caution">
    <text evidence="7">The sequence shown here is derived from an EMBL/GenBank/DDBJ whole genome shotgun (WGS) entry which is preliminary data.</text>
</comment>
<name>B3CI40_9BACE</name>
<evidence type="ECO:0000256" key="3">
    <source>
        <dbReference type="ARBA" id="ARBA00012556"/>
    </source>
</evidence>
<accession>B3CI40</accession>
<dbReference type="GO" id="GO:0031218">
    <property type="term" value="F:arabinogalactan endo-1,4-beta-galactosidase activity"/>
    <property type="evidence" value="ECO:0007669"/>
    <property type="project" value="UniProtKB-EC"/>
</dbReference>
<keyword evidence="5 6" id="KW-0326">Glycosidase</keyword>
<evidence type="ECO:0000256" key="4">
    <source>
        <dbReference type="ARBA" id="ARBA00022801"/>
    </source>
</evidence>
<evidence type="ECO:0000256" key="1">
    <source>
        <dbReference type="ARBA" id="ARBA00001695"/>
    </source>
</evidence>
<comment type="catalytic activity">
    <reaction evidence="1 6">
        <text>The enzyme specifically hydrolyzes (1-&gt;4)-beta-D-galactosidic linkages in type I arabinogalactans.</text>
        <dbReference type="EC" id="3.2.1.89"/>
    </reaction>
</comment>
<dbReference type="PANTHER" id="PTHR34983:SF1">
    <property type="entry name" value="ARABINOGALACTAN ENDO-BETA-1,4-GALACTANASE A"/>
    <property type="match status" value="1"/>
</dbReference>
<dbReference type="GO" id="GO:0015926">
    <property type="term" value="F:glucosidase activity"/>
    <property type="evidence" value="ECO:0007669"/>
    <property type="project" value="InterPro"/>
</dbReference>
<protein>
    <recommendedName>
        <fullName evidence="3 6">Arabinogalactan endo-beta-1,4-galactanase</fullName>
        <ecNumber evidence="3 6">3.2.1.89</ecNumber>
    </recommendedName>
</protein>
<evidence type="ECO:0000313" key="7">
    <source>
        <dbReference type="EMBL" id="EDV03999.1"/>
    </source>
</evidence>
<dbReference type="PANTHER" id="PTHR34983">
    <property type="entry name" value="ARABINOGALACTAN ENDO-BETA-1,4-GALACTANASE A"/>
    <property type="match status" value="1"/>
</dbReference>
<sequence>MLSVSVFFNVTSLPDSIYEYTKDSLEHMVKEGAFPDLIQVGNEIINGMLWPVAKVDPLGMENWDLFVKLLESGAKACREICPKAKIIIHTEKAGEWNKIKTYYNHLWQLDYDIIGLSYYSMWHKAVGVLAATLDSLAIEFPDKEVMIVEAAAYYSYENDQWAKSAYEHSEFYPITVEGQRVFTHELVAELRRHTNVTGVFWWFPEENACGNTITKGWINRGLFDNHTGKVLPAMKELHFFIQPITR</sequence>
<dbReference type="STRING" id="471870.BACINT_03126"/>
<dbReference type="SUPFAM" id="SSF51445">
    <property type="entry name" value="(Trans)glycosidases"/>
    <property type="match status" value="1"/>
</dbReference>